<feature type="compositionally biased region" description="Gly residues" evidence="1">
    <location>
        <begin position="546"/>
        <end position="558"/>
    </location>
</feature>
<dbReference type="NCBIfam" id="TIGR02675">
    <property type="entry name" value="tape_meas_nterm"/>
    <property type="match status" value="1"/>
</dbReference>
<feature type="transmembrane region" description="Helical" evidence="2">
    <location>
        <begin position="406"/>
        <end position="427"/>
    </location>
</feature>
<keyword evidence="2" id="KW-0472">Membrane</keyword>
<evidence type="ECO:0000259" key="3">
    <source>
        <dbReference type="Pfam" id="PF20155"/>
    </source>
</evidence>
<evidence type="ECO:0000256" key="1">
    <source>
        <dbReference type="SAM" id="MobiDB-lite"/>
    </source>
</evidence>
<organism evidence="4 5">
    <name type="scientific">Hymenobacter saemangeumensis</name>
    <dbReference type="NCBI Taxonomy" id="1084522"/>
    <lineage>
        <taxon>Bacteria</taxon>
        <taxon>Pseudomonadati</taxon>
        <taxon>Bacteroidota</taxon>
        <taxon>Cytophagia</taxon>
        <taxon>Cytophagales</taxon>
        <taxon>Hymenobacteraceae</taxon>
        <taxon>Hymenobacter</taxon>
    </lineage>
</organism>
<evidence type="ECO:0000256" key="2">
    <source>
        <dbReference type="SAM" id="Phobius"/>
    </source>
</evidence>
<comment type="caution">
    <text evidence="4">The sequence shown here is derived from an EMBL/GenBank/DDBJ whole genome shotgun (WGS) entry which is preliminary data.</text>
</comment>
<accession>A0ABP8I274</accession>
<protein>
    <recommendedName>
        <fullName evidence="3">Tape measure protein N-terminal domain-containing protein</fullName>
    </recommendedName>
</protein>
<feature type="region of interest" description="Disordered" evidence="1">
    <location>
        <begin position="516"/>
        <end position="558"/>
    </location>
</feature>
<keyword evidence="2" id="KW-0812">Transmembrane</keyword>
<sequence>MANLLSYTLALKDFFTAPLRKAGVVGESSLAKVTRQAQKAQSAAGAMGNTISAANAKIVSSTTKATASLTSLEIKLNTLKQARSVALNLNDIARANRAIDEVERKIQKLENHGRRGTGGGMGLGLVGGLALGAGVAGVMGGLQDTAQIQGMQRSIAFASGGGEKGAQANAFVESATDRLGLDAVAATDGYRTLAGAMMGTKLQGEATQKIFEQVATATTVMGVDAEAQKGAFLALGQMMSKGKVSAEELNGQLGERIPGAMGIAAKAMGMAPAALMDLMKEGKVLSEDFLPKFAAELQNRFGPGLQAALNGIQPKLNAFNNEWLRTKTAVITVALPAIMWVMGAIRELMGLVQRATAFVREHSTAFQVLGGVILTIGAGILAYNAYVAIAAFRTTAWTAATALYETVAIAAATATGGWATAMAILNAVMEANPIGLIIGAIAALVAGVVYCWNTFEGFRGFLYAFAFGVKELFFGLGNVIAGAFTMDPAQISRGVQQLSNIANKSREGYIRGVTDFHKGKATPDQQQAPAPSGTPPPTAPTVGLSGSKGGKSGGAAGGGGITHITINVHQLGQTTIHTTNISEGIGQMKDNLRQALLSVLNDANAMTTAH</sequence>
<gene>
    <name evidence="4" type="ORF">GCM10023185_06820</name>
</gene>
<evidence type="ECO:0000313" key="5">
    <source>
        <dbReference type="Proteomes" id="UP001501153"/>
    </source>
</evidence>
<feature type="transmembrane region" description="Helical" evidence="2">
    <location>
        <begin position="434"/>
        <end position="455"/>
    </location>
</feature>
<feature type="transmembrane region" description="Helical" evidence="2">
    <location>
        <begin position="366"/>
        <end position="386"/>
    </location>
</feature>
<keyword evidence="2" id="KW-1133">Transmembrane helix</keyword>
<proteinExistence type="predicted"/>
<dbReference type="Proteomes" id="UP001501153">
    <property type="component" value="Unassembled WGS sequence"/>
</dbReference>
<feature type="transmembrane region" description="Helical" evidence="2">
    <location>
        <begin position="328"/>
        <end position="345"/>
    </location>
</feature>
<evidence type="ECO:0000313" key="4">
    <source>
        <dbReference type="EMBL" id="GAA4349798.1"/>
    </source>
</evidence>
<reference evidence="5" key="1">
    <citation type="journal article" date="2019" name="Int. J. Syst. Evol. Microbiol.">
        <title>The Global Catalogue of Microorganisms (GCM) 10K type strain sequencing project: providing services to taxonomists for standard genome sequencing and annotation.</title>
        <authorList>
            <consortium name="The Broad Institute Genomics Platform"/>
            <consortium name="The Broad Institute Genome Sequencing Center for Infectious Disease"/>
            <person name="Wu L."/>
            <person name="Ma J."/>
        </authorList>
    </citation>
    <scope>NUCLEOTIDE SEQUENCE [LARGE SCALE GENOMIC DNA]</scope>
    <source>
        <strain evidence="5">JCM 17923</strain>
    </source>
</reference>
<name>A0ABP8I274_9BACT</name>
<feature type="transmembrane region" description="Helical" evidence="2">
    <location>
        <begin position="461"/>
        <end position="484"/>
    </location>
</feature>
<feature type="domain" description="Tape measure protein N-terminal" evidence="3">
    <location>
        <begin position="146"/>
        <end position="325"/>
    </location>
</feature>
<dbReference type="RefSeq" id="WP_345233832.1">
    <property type="nucleotide sequence ID" value="NZ_BAABGZ010000010.1"/>
</dbReference>
<keyword evidence="5" id="KW-1185">Reference proteome</keyword>
<dbReference type="InterPro" id="IPR013491">
    <property type="entry name" value="Tape_meas_N"/>
</dbReference>
<dbReference type="Pfam" id="PF20155">
    <property type="entry name" value="TMP_3"/>
    <property type="match status" value="1"/>
</dbReference>
<dbReference type="EMBL" id="BAABGZ010000010">
    <property type="protein sequence ID" value="GAA4349798.1"/>
    <property type="molecule type" value="Genomic_DNA"/>
</dbReference>